<keyword evidence="2" id="KW-1185">Reference proteome</keyword>
<dbReference type="CDD" id="cd02440">
    <property type="entry name" value="AdoMet_MTases"/>
    <property type="match status" value="1"/>
</dbReference>
<dbReference type="SUPFAM" id="SSF53335">
    <property type="entry name" value="S-adenosyl-L-methionine-dependent methyltransferases"/>
    <property type="match status" value="1"/>
</dbReference>
<dbReference type="PANTHER" id="PTHR43861">
    <property type="entry name" value="TRANS-ACONITATE 2-METHYLTRANSFERASE-RELATED"/>
    <property type="match status" value="1"/>
</dbReference>
<dbReference type="Proteomes" id="UP000198539">
    <property type="component" value="Unassembled WGS sequence"/>
</dbReference>
<evidence type="ECO:0000313" key="2">
    <source>
        <dbReference type="Proteomes" id="UP000198539"/>
    </source>
</evidence>
<proteinExistence type="predicted"/>
<name>A0A1H2R339_9RHOB</name>
<dbReference type="STRING" id="564137.SAMN04488238_101179"/>
<dbReference type="Pfam" id="PF13489">
    <property type="entry name" value="Methyltransf_23"/>
    <property type="match status" value="1"/>
</dbReference>
<sequence>MPVCPLTGGDMRRWMTVRSDWRRPEVADSHTLWWSDAAAYGALFPRPSGQEVAAFYDFAEYYTHRSDGAMSRRRATSLALRILMAIAYRLDHGHEPVLDWWERLLPDARRHCLEIGCGAGGDMELLSPYFETITGVDPDRRACRVARDRGLTVHEAIAEDLPQAVRDMHYDLIVMLHVLEHCLDPLAALQQAGSVLSDDGILMVEVPNNQALGRSLKQDNWHWLDVPRHLNFFTEQSLTTICARAGLKVQRIEYRGYCRQFDERWIATEAAIAARHEGRAEATAAEFTRHALQQALLLAMTGLAPKARKYDSVRAICTRA</sequence>
<keyword evidence="1" id="KW-0808">Transferase</keyword>
<gene>
    <name evidence="1" type="ORF">SAMN04488238_101179</name>
</gene>
<dbReference type="Gene3D" id="3.40.50.150">
    <property type="entry name" value="Vaccinia Virus protein VP39"/>
    <property type="match status" value="1"/>
</dbReference>
<organism evidence="1 2">
    <name type="scientific">Roseicitreum antarcticum</name>
    <dbReference type="NCBI Taxonomy" id="564137"/>
    <lineage>
        <taxon>Bacteria</taxon>
        <taxon>Pseudomonadati</taxon>
        <taxon>Pseudomonadota</taxon>
        <taxon>Alphaproteobacteria</taxon>
        <taxon>Rhodobacterales</taxon>
        <taxon>Paracoccaceae</taxon>
        <taxon>Roseicitreum</taxon>
    </lineage>
</organism>
<dbReference type="GO" id="GO:0008168">
    <property type="term" value="F:methyltransferase activity"/>
    <property type="evidence" value="ECO:0007669"/>
    <property type="project" value="UniProtKB-KW"/>
</dbReference>
<dbReference type="EMBL" id="FNOM01000001">
    <property type="protein sequence ID" value="SDW13843.1"/>
    <property type="molecule type" value="Genomic_DNA"/>
</dbReference>
<dbReference type="AlphaFoldDB" id="A0A1H2R339"/>
<dbReference type="GO" id="GO:0032259">
    <property type="term" value="P:methylation"/>
    <property type="evidence" value="ECO:0007669"/>
    <property type="project" value="UniProtKB-KW"/>
</dbReference>
<accession>A0A1H2R339</accession>
<dbReference type="InterPro" id="IPR029063">
    <property type="entry name" value="SAM-dependent_MTases_sf"/>
</dbReference>
<evidence type="ECO:0000313" key="1">
    <source>
        <dbReference type="EMBL" id="SDW13843.1"/>
    </source>
</evidence>
<reference evidence="1 2" key="1">
    <citation type="submission" date="2016-10" db="EMBL/GenBank/DDBJ databases">
        <authorList>
            <person name="de Groot N.N."/>
        </authorList>
    </citation>
    <scope>NUCLEOTIDE SEQUENCE [LARGE SCALE GENOMIC DNA]</scope>
    <source>
        <strain evidence="1 2">CGMCC 1.8894</strain>
    </source>
</reference>
<keyword evidence="1" id="KW-0489">Methyltransferase</keyword>
<protein>
    <submittedName>
        <fullName evidence="1">Methyltransferase domain-containing protein</fullName>
    </submittedName>
</protein>